<organism evidence="7 8">
    <name type="scientific">Lederbergia graminis</name>
    <dbReference type="NCBI Taxonomy" id="735518"/>
    <lineage>
        <taxon>Bacteria</taxon>
        <taxon>Bacillati</taxon>
        <taxon>Bacillota</taxon>
        <taxon>Bacilli</taxon>
        <taxon>Bacillales</taxon>
        <taxon>Bacillaceae</taxon>
        <taxon>Lederbergia</taxon>
    </lineage>
</organism>
<evidence type="ECO:0000256" key="3">
    <source>
        <dbReference type="ARBA" id="ARBA00023136"/>
    </source>
</evidence>
<evidence type="ECO:0000256" key="6">
    <source>
        <dbReference type="SAM" id="SignalP"/>
    </source>
</evidence>
<dbReference type="PANTHER" id="PTHR43649:SF33">
    <property type="entry name" value="POLYGALACTURONAN_RHAMNOGALACTURONAN-BINDING PROTEIN YTCQ"/>
    <property type="match status" value="1"/>
</dbReference>
<dbReference type="SUPFAM" id="SSF53850">
    <property type="entry name" value="Periplasmic binding protein-like II"/>
    <property type="match status" value="1"/>
</dbReference>
<accession>A0ABW0LN33</accession>
<evidence type="ECO:0000256" key="1">
    <source>
        <dbReference type="ARBA" id="ARBA00022475"/>
    </source>
</evidence>
<keyword evidence="1" id="KW-1003">Cell membrane</keyword>
<evidence type="ECO:0000256" key="5">
    <source>
        <dbReference type="ARBA" id="ARBA00023288"/>
    </source>
</evidence>
<dbReference type="PANTHER" id="PTHR43649">
    <property type="entry name" value="ARABINOSE-BINDING PROTEIN-RELATED"/>
    <property type="match status" value="1"/>
</dbReference>
<dbReference type="InterPro" id="IPR006059">
    <property type="entry name" value="SBP"/>
</dbReference>
<evidence type="ECO:0000256" key="4">
    <source>
        <dbReference type="ARBA" id="ARBA00023139"/>
    </source>
</evidence>
<sequence>MHKKISILLLFTVLMLMMAACSDKKENTNSQGENNGDDKGGIEGISYVYDSSTSGEITFWTYDPLFADVIVEFNKVYPNIKVNFTPFEYGEHHSQLQTTLNAGSGAPDVAQVSAGEIPRYESEGLLEDLLQPPFDAGRYKEYQAEYNWERYMSLDGKRLLGIPWDVHPGVFFYRPDLYEQVGLPTDPEDLGEFLQEPENVLEAAKLLAANDLYMYEWRDSPAVHYGDALGYFDSNLNYTRNNERMIEMIDIVKQGVQLGWAPQMGLFSDEGKQLIKQGKVASFPLGISGARHMENMLPDQAGKWRVTKMPLDLNVELGGSTFVIPAQGKNKEAAWAFAEWIATSEEAWKIYAEYAVQPGFTHIGQLPWYQEHTNDFLGGQEDFKLYTTIPENIPKRKMTILDGQAWPVFIDSINEAIDKNIDSRSVLQQIEDDTLKKLAPDIQKLKEEFGID</sequence>
<feature type="signal peptide" evidence="6">
    <location>
        <begin position="1"/>
        <end position="19"/>
    </location>
</feature>
<keyword evidence="8" id="KW-1185">Reference proteome</keyword>
<keyword evidence="4" id="KW-0564">Palmitate</keyword>
<gene>
    <name evidence="7" type="ORF">ACFPM4_15700</name>
</gene>
<dbReference type="Proteomes" id="UP001596147">
    <property type="component" value="Unassembled WGS sequence"/>
</dbReference>
<evidence type="ECO:0000313" key="7">
    <source>
        <dbReference type="EMBL" id="MFC5466176.1"/>
    </source>
</evidence>
<comment type="caution">
    <text evidence="7">The sequence shown here is derived from an EMBL/GenBank/DDBJ whole genome shotgun (WGS) entry which is preliminary data.</text>
</comment>
<keyword evidence="3" id="KW-0472">Membrane</keyword>
<protein>
    <submittedName>
        <fullName evidence="7">ABC transporter substrate-binding protein</fullName>
    </submittedName>
</protein>
<dbReference type="EMBL" id="JBHSMC010000021">
    <property type="protein sequence ID" value="MFC5466176.1"/>
    <property type="molecule type" value="Genomic_DNA"/>
</dbReference>
<dbReference type="Pfam" id="PF01547">
    <property type="entry name" value="SBP_bac_1"/>
    <property type="match status" value="1"/>
</dbReference>
<proteinExistence type="predicted"/>
<keyword evidence="5" id="KW-0449">Lipoprotein</keyword>
<dbReference type="PROSITE" id="PS51257">
    <property type="entry name" value="PROKAR_LIPOPROTEIN"/>
    <property type="match status" value="1"/>
</dbReference>
<keyword evidence="2 6" id="KW-0732">Signal</keyword>
<name>A0ABW0LN33_9BACI</name>
<dbReference type="RefSeq" id="WP_382353791.1">
    <property type="nucleotide sequence ID" value="NZ_JBHSMC010000021.1"/>
</dbReference>
<dbReference type="InterPro" id="IPR050490">
    <property type="entry name" value="Bact_solute-bd_prot1"/>
</dbReference>
<dbReference type="Gene3D" id="3.40.190.10">
    <property type="entry name" value="Periplasmic binding protein-like II"/>
    <property type="match status" value="1"/>
</dbReference>
<reference evidence="8" key="1">
    <citation type="journal article" date="2019" name="Int. J. Syst. Evol. Microbiol.">
        <title>The Global Catalogue of Microorganisms (GCM) 10K type strain sequencing project: providing services to taxonomists for standard genome sequencing and annotation.</title>
        <authorList>
            <consortium name="The Broad Institute Genomics Platform"/>
            <consortium name="The Broad Institute Genome Sequencing Center for Infectious Disease"/>
            <person name="Wu L."/>
            <person name="Ma J."/>
        </authorList>
    </citation>
    <scope>NUCLEOTIDE SEQUENCE [LARGE SCALE GENOMIC DNA]</scope>
    <source>
        <strain evidence="8">CGMCC 1.12237</strain>
    </source>
</reference>
<evidence type="ECO:0000256" key="2">
    <source>
        <dbReference type="ARBA" id="ARBA00022729"/>
    </source>
</evidence>
<evidence type="ECO:0000313" key="8">
    <source>
        <dbReference type="Proteomes" id="UP001596147"/>
    </source>
</evidence>
<feature type="chain" id="PRO_5045378073" evidence="6">
    <location>
        <begin position="20"/>
        <end position="452"/>
    </location>
</feature>